<reference evidence="1" key="2">
    <citation type="submission" date="2025-03" db="EMBL/GenBank/DDBJ databases">
        <authorList>
            <consortium name="ELIXIR-Norway"/>
            <consortium name="Elixir Norway"/>
        </authorList>
    </citation>
    <scope>NUCLEOTIDE SEQUENCE</scope>
</reference>
<sequence>MQAPDFGFLPTEREAGTALVAQWLRICLVKDTGLIVGRERSHVLRVCAATVCLYVLSPHSRACELQLLKPVCLEPGLCNKRRPCSPQLEKAKPTCSNEDPVQPKINKA</sequence>
<evidence type="ECO:0000313" key="2">
    <source>
        <dbReference type="Proteomes" id="UP001162501"/>
    </source>
</evidence>
<name>A0AC59Y6T7_RANTA</name>
<dbReference type="EMBL" id="OX596094">
    <property type="protein sequence ID" value="CAM9419159.1"/>
    <property type="molecule type" value="Genomic_DNA"/>
</dbReference>
<reference evidence="1" key="1">
    <citation type="submission" date="2023-05" db="EMBL/GenBank/DDBJ databases">
        <authorList>
            <consortium name="ELIXIR-Norway"/>
        </authorList>
    </citation>
    <scope>NUCLEOTIDE SEQUENCE</scope>
</reference>
<accession>A0AC59Y6T7</accession>
<gene>
    <name evidence="1" type="ORF">MRATA1EN22A_LOCUS2254</name>
</gene>
<dbReference type="Proteomes" id="UP001162501">
    <property type="component" value="Chromosome 10"/>
</dbReference>
<protein>
    <submittedName>
        <fullName evidence="1">Uncharacterized protein</fullName>
    </submittedName>
</protein>
<evidence type="ECO:0000313" key="1">
    <source>
        <dbReference type="EMBL" id="CAM9419159.1"/>
    </source>
</evidence>
<organism evidence="1 2">
    <name type="scientific">Rangifer tarandus platyrhynchus</name>
    <name type="common">Svalbard reindeer</name>
    <dbReference type="NCBI Taxonomy" id="3082113"/>
    <lineage>
        <taxon>Eukaryota</taxon>
        <taxon>Metazoa</taxon>
        <taxon>Chordata</taxon>
        <taxon>Craniata</taxon>
        <taxon>Vertebrata</taxon>
        <taxon>Euteleostomi</taxon>
        <taxon>Mammalia</taxon>
        <taxon>Eutheria</taxon>
        <taxon>Laurasiatheria</taxon>
        <taxon>Artiodactyla</taxon>
        <taxon>Ruminantia</taxon>
        <taxon>Pecora</taxon>
        <taxon>Cervidae</taxon>
        <taxon>Odocoileinae</taxon>
        <taxon>Rangifer</taxon>
    </lineage>
</organism>
<proteinExistence type="predicted"/>